<keyword evidence="2" id="KW-1185">Reference proteome</keyword>
<protein>
    <submittedName>
        <fullName evidence="1">Polyprotein</fullName>
    </submittedName>
</protein>
<comment type="caution">
    <text evidence="1">The sequence shown here is derived from an EMBL/GenBank/DDBJ whole genome shotgun (WGS) entry which is preliminary data.</text>
</comment>
<dbReference type="Proteomes" id="UP000237271">
    <property type="component" value="Unassembled WGS sequence"/>
</dbReference>
<name>A0A2P4XGP7_9STRA</name>
<evidence type="ECO:0000313" key="1">
    <source>
        <dbReference type="EMBL" id="POM64730.1"/>
    </source>
</evidence>
<gene>
    <name evidence="1" type="ORF">PHPALM_19698</name>
</gene>
<dbReference type="EMBL" id="NCKW01011057">
    <property type="protein sequence ID" value="POM64730.1"/>
    <property type="molecule type" value="Genomic_DNA"/>
</dbReference>
<accession>A0A2P4XGP7</accession>
<dbReference type="AlphaFoldDB" id="A0A2P4XGP7"/>
<sequence length="169" mass="18787">MASTHQCEADKTEERRDLWTIFLLPDAKGSFSNGLPTLCGELHKAGHRYCSTQGDAAFTPPYDRRLKADQESPEVYGRNKRPVAEGEAINDADIDADKKDRKSVTGGYVSVDVHCNINCGHSFLGIRELIWEMSVACGILSELRVDRQDALKWLEGIKASSKVKHIDVP</sequence>
<evidence type="ECO:0000313" key="2">
    <source>
        <dbReference type="Proteomes" id="UP000237271"/>
    </source>
</evidence>
<organism evidence="1 2">
    <name type="scientific">Phytophthora palmivora</name>
    <dbReference type="NCBI Taxonomy" id="4796"/>
    <lineage>
        <taxon>Eukaryota</taxon>
        <taxon>Sar</taxon>
        <taxon>Stramenopiles</taxon>
        <taxon>Oomycota</taxon>
        <taxon>Peronosporomycetes</taxon>
        <taxon>Peronosporales</taxon>
        <taxon>Peronosporaceae</taxon>
        <taxon>Phytophthora</taxon>
    </lineage>
</organism>
<reference evidence="1 2" key="1">
    <citation type="journal article" date="2017" name="Genome Biol. Evol.">
        <title>Phytophthora megakarya and P. palmivora, closely related causal agents of cacao black pod rot, underwent increases in genome sizes and gene numbers by different mechanisms.</title>
        <authorList>
            <person name="Ali S.S."/>
            <person name="Shao J."/>
            <person name="Lary D.J."/>
            <person name="Kronmiller B."/>
            <person name="Shen D."/>
            <person name="Strem M.D."/>
            <person name="Amoako-Attah I."/>
            <person name="Akrofi A.Y."/>
            <person name="Begoude B.A."/>
            <person name="Ten Hoopen G.M."/>
            <person name="Coulibaly K."/>
            <person name="Kebe B.I."/>
            <person name="Melnick R.L."/>
            <person name="Guiltinan M.J."/>
            <person name="Tyler B.M."/>
            <person name="Meinhardt L.W."/>
            <person name="Bailey B.A."/>
        </authorList>
    </citation>
    <scope>NUCLEOTIDE SEQUENCE [LARGE SCALE GENOMIC DNA]</scope>
    <source>
        <strain evidence="2">sbr112.9</strain>
    </source>
</reference>
<proteinExistence type="predicted"/>